<sequence>MPDENRYVLKADHIADISKLTGRIKDVDSKHMQLHSDLKLTINSLSISTQALTETSKKTNRILESIDEKMDGYNDRIKDVEHNVETTTKRVDDIEHSVSERKKGNVQLWVAIIGALGTVIVGALGFAQIFF</sequence>
<protein>
    <submittedName>
        <fullName evidence="3">Hemolysin XhlA family protein</fullName>
    </submittedName>
</protein>
<evidence type="ECO:0000256" key="1">
    <source>
        <dbReference type="SAM" id="Coils"/>
    </source>
</evidence>
<keyword evidence="2" id="KW-1133">Transmembrane helix</keyword>
<dbReference type="Gene3D" id="1.20.5.170">
    <property type="match status" value="1"/>
</dbReference>
<dbReference type="AlphaFoldDB" id="A0AAW5LTX8"/>
<dbReference type="RefSeq" id="WP_257099638.1">
    <property type="nucleotide sequence ID" value="NZ_JANILD010000010.1"/>
</dbReference>
<accession>A0AAW5LTX8</accession>
<proteinExistence type="predicted"/>
<evidence type="ECO:0000256" key="2">
    <source>
        <dbReference type="SAM" id="Phobius"/>
    </source>
</evidence>
<evidence type="ECO:0000313" key="3">
    <source>
        <dbReference type="EMBL" id="MCQ9305019.1"/>
    </source>
</evidence>
<keyword evidence="1" id="KW-0175">Coiled coil</keyword>
<keyword evidence="2" id="KW-0812">Transmembrane</keyword>
<feature type="coiled-coil region" evidence="1">
    <location>
        <begin position="63"/>
        <end position="90"/>
    </location>
</feature>
<dbReference type="EMBL" id="JANILD010000010">
    <property type="protein sequence ID" value="MCQ9305019.1"/>
    <property type="molecule type" value="Genomic_DNA"/>
</dbReference>
<keyword evidence="2" id="KW-0472">Membrane</keyword>
<reference evidence="3" key="1">
    <citation type="submission" date="2022-07" db="EMBL/GenBank/DDBJ databases">
        <title>Bacterial species isolated from the porcine tonsil microbiota.</title>
        <authorList>
            <person name="Oliveira I.M.F."/>
        </authorList>
    </citation>
    <scope>NUCLEOTIDE SEQUENCE</scope>
    <source>
        <strain evidence="3">8QC2O2</strain>
    </source>
</reference>
<name>A0AAW5LTX8_MAMSC</name>
<evidence type="ECO:0000313" key="4">
    <source>
        <dbReference type="Proteomes" id="UP001204068"/>
    </source>
</evidence>
<gene>
    <name evidence="3" type="ORF">NQ032_15520</name>
</gene>
<feature type="transmembrane region" description="Helical" evidence="2">
    <location>
        <begin position="108"/>
        <end position="130"/>
    </location>
</feature>
<organism evidence="3 4">
    <name type="scientific">Mammaliicoccus sciuri</name>
    <name type="common">Staphylococcus sciuri</name>
    <dbReference type="NCBI Taxonomy" id="1296"/>
    <lineage>
        <taxon>Bacteria</taxon>
        <taxon>Bacillati</taxon>
        <taxon>Bacillota</taxon>
        <taxon>Bacilli</taxon>
        <taxon>Bacillales</taxon>
        <taxon>Staphylococcaceae</taxon>
        <taxon>Mammaliicoccus</taxon>
    </lineage>
</organism>
<comment type="caution">
    <text evidence="3">The sequence shown here is derived from an EMBL/GenBank/DDBJ whole genome shotgun (WGS) entry which is preliminary data.</text>
</comment>
<dbReference type="Proteomes" id="UP001204068">
    <property type="component" value="Unassembled WGS sequence"/>
</dbReference>